<dbReference type="Proteomes" id="UP000719500">
    <property type="component" value="Unassembled WGS sequence"/>
</dbReference>
<comment type="subcellular location">
    <subcellularLocation>
        <location evidence="1">Cell inner membrane</location>
        <topology evidence="1">Multi-pass membrane protein</topology>
    </subcellularLocation>
    <subcellularLocation>
        <location evidence="8">Cell membrane</location>
        <topology evidence="8">Multi-pass membrane protein</topology>
    </subcellularLocation>
</comment>
<dbReference type="SUPFAM" id="SSF161098">
    <property type="entry name" value="MetI-like"/>
    <property type="match status" value="2"/>
</dbReference>
<feature type="domain" description="ABC transmembrane type-1" evidence="9">
    <location>
        <begin position="95"/>
        <end position="302"/>
    </location>
</feature>
<evidence type="ECO:0000259" key="9">
    <source>
        <dbReference type="PROSITE" id="PS50928"/>
    </source>
</evidence>
<feature type="transmembrane region" description="Helical" evidence="8">
    <location>
        <begin position="176"/>
        <end position="195"/>
    </location>
</feature>
<keyword evidence="3" id="KW-1003">Cell membrane</keyword>
<feature type="transmembrane region" description="Helical" evidence="8">
    <location>
        <begin position="528"/>
        <end position="548"/>
    </location>
</feature>
<feature type="transmembrane region" description="Helical" evidence="8">
    <location>
        <begin position="583"/>
        <end position="600"/>
    </location>
</feature>
<keyword evidence="5 8" id="KW-0812">Transmembrane</keyword>
<dbReference type="InterPro" id="IPR000515">
    <property type="entry name" value="MetI-like"/>
</dbReference>
<dbReference type="PROSITE" id="PS50928">
    <property type="entry name" value="ABC_TM1"/>
    <property type="match status" value="2"/>
</dbReference>
<feature type="transmembrane region" description="Helical" evidence="8">
    <location>
        <begin position="280"/>
        <end position="301"/>
    </location>
</feature>
<feature type="transmembrane region" description="Helical" evidence="8">
    <location>
        <begin position="95"/>
        <end position="118"/>
    </location>
</feature>
<keyword evidence="2 8" id="KW-0813">Transport</keyword>
<dbReference type="PANTHER" id="PTHR43357:SF4">
    <property type="entry name" value="INNER MEMBRANE ABC TRANSPORTER PERMEASE PROTEIN YDCV"/>
    <property type="match status" value="1"/>
</dbReference>
<protein>
    <submittedName>
        <fullName evidence="10">Iron ABC transporter permease</fullName>
    </submittedName>
</protein>
<evidence type="ECO:0000313" key="10">
    <source>
        <dbReference type="EMBL" id="MBM6850903.1"/>
    </source>
</evidence>
<evidence type="ECO:0000256" key="3">
    <source>
        <dbReference type="ARBA" id="ARBA00022475"/>
    </source>
</evidence>
<evidence type="ECO:0000256" key="5">
    <source>
        <dbReference type="ARBA" id="ARBA00022692"/>
    </source>
</evidence>
<proteinExistence type="inferred from homology"/>
<dbReference type="Gene3D" id="1.10.3720.10">
    <property type="entry name" value="MetI-like"/>
    <property type="match status" value="2"/>
</dbReference>
<dbReference type="PANTHER" id="PTHR43357">
    <property type="entry name" value="INNER MEMBRANE ABC TRANSPORTER PERMEASE PROTEIN YDCV"/>
    <property type="match status" value="1"/>
</dbReference>
<evidence type="ECO:0000256" key="1">
    <source>
        <dbReference type="ARBA" id="ARBA00004429"/>
    </source>
</evidence>
<accession>A0ABS2FTY6</accession>
<keyword evidence="4" id="KW-0997">Cell inner membrane</keyword>
<evidence type="ECO:0000256" key="8">
    <source>
        <dbReference type="RuleBase" id="RU363032"/>
    </source>
</evidence>
<feature type="transmembrane region" description="Helical" evidence="8">
    <location>
        <begin position="233"/>
        <end position="260"/>
    </location>
</feature>
<feature type="transmembrane region" description="Helical" evidence="8">
    <location>
        <begin position="334"/>
        <end position="356"/>
    </location>
</feature>
<gene>
    <name evidence="10" type="ORF">H9X91_05555</name>
</gene>
<keyword evidence="7 8" id="KW-0472">Membrane</keyword>
<keyword evidence="11" id="KW-1185">Reference proteome</keyword>
<comment type="similarity">
    <text evidence="8">Belongs to the binding-protein-dependent transport system permease family.</text>
</comment>
<dbReference type="CDD" id="cd06261">
    <property type="entry name" value="TM_PBP2"/>
    <property type="match status" value="2"/>
</dbReference>
<evidence type="ECO:0000256" key="2">
    <source>
        <dbReference type="ARBA" id="ARBA00022448"/>
    </source>
</evidence>
<comment type="caution">
    <text evidence="10">The sequence shown here is derived from an EMBL/GenBank/DDBJ whole genome shotgun (WGS) entry which is preliminary data.</text>
</comment>
<sequence length="614" mass="67130">MKPQEQTYSKSRRLKNQIKAVVTNPYNIIVLVAIVLLVYLIVLPLLDMITTTFELAQRDLRAVGGTMDDVGTFTLYYWQRLLASELSWTMLIKPLINSLTIGVCVSVCAILLGSILAWLMVRSDLPFKKFFSLAVIIPYMIPSWCKSQAWLSMFKTSRLGGAPGFMASLGLDVPEWLAYGPIAIIIVLTLHYYAYTYLLVSSALDSINSELEEMGEIQGAGKAMILRRITLPLVLPAILSAVILTFSKAIGTFGTINYLGSPVQYYTLSSQLYMNSKSQNTQTAFAMAILMIIIASIAVFINQKLIGSRKSYATIGGKGGRSTLIGLGKVGKPVITVVLLAFFAVGIIMPIVILILESCMLKEGIYSLENFTLHYWIGDPDPKIMEGMPGIFQNEDFINSLLNSLRLTLVNGVFGTIFGQLLGYITAKGRGKLHGKLVEQLVFIPYLIPSVAFGGIYLSMFSKPQTLFGVTLVPALYGTFALLTLVSVVKHLPFAARAGTSNMLQISGELEEAATIEGAGFFRRFVKIVFPLSKGGFISGFMLIFVSIMKELDLIILIMTPTTSTLPYLAFTYQNGNSPQASNCVAIVMFAIVFLVYAIANLSGKADLAKSMAG</sequence>
<feature type="transmembrane region" description="Helical" evidence="8">
    <location>
        <begin position="466"/>
        <end position="489"/>
    </location>
</feature>
<evidence type="ECO:0000256" key="6">
    <source>
        <dbReference type="ARBA" id="ARBA00022989"/>
    </source>
</evidence>
<feature type="transmembrane region" description="Helical" evidence="8">
    <location>
        <begin position="130"/>
        <end position="151"/>
    </location>
</feature>
<name>A0ABS2FTY6_9FIRM</name>
<evidence type="ECO:0000313" key="11">
    <source>
        <dbReference type="Proteomes" id="UP000719500"/>
    </source>
</evidence>
<feature type="transmembrane region" description="Helical" evidence="8">
    <location>
        <begin position="21"/>
        <end position="42"/>
    </location>
</feature>
<organism evidence="10 11">
    <name type="scientific">Oscillibacter valericigenes</name>
    <dbReference type="NCBI Taxonomy" id="351091"/>
    <lineage>
        <taxon>Bacteria</taxon>
        <taxon>Bacillati</taxon>
        <taxon>Bacillota</taxon>
        <taxon>Clostridia</taxon>
        <taxon>Eubacteriales</taxon>
        <taxon>Oscillospiraceae</taxon>
        <taxon>Oscillibacter</taxon>
    </lineage>
</organism>
<feature type="transmembrane region" description="Helical" evidence="8">
    <location>
        <begin position="405"/>
        <end position="425"/>
    </location>
</feature>
<feature type="transmembrane region" description="Helical" evidence="8">
    <location>
        <begin position="554"/>
        <end position="571"/>
    </location>
</feature>
<dbReference type="RefSeq" id="WP_204803388.1">
    <property type="nucleotide sequence ID" value="NZ_JACSNX010000005.1"/>
</dbReference>
<dbReference type="InterPro" id="IPR035906">
    <property type="entry name" value="MetI-like_sf"/>
</dbReference>
<reference evidence="10 11" key="1">
    <citation type="journal article" date="2021" name="Sci. Rep.">
        <title>The distribution of antibiotic resistance genes in chicken gut microbiota commensals.</title>
        <authorList>
            <person name="Juricova H."/>
            <person name="Matiasovicova J."/>
            <person name="Kubasova T."/>
            <person name="Cejkova D."/>
            <person name="Rychlik I."/>
        </authorList>
    </citation>
    <scope>NUCLEOTIDE SEQUENCE [LARGE SCALE GENOMIC DNA]</scope>
    <source>
        <strain evidence="10 11">An411</strain>
    </source>
</reference>
<dbReference type="Pfam" id="PF00528">
    <property type="entry name" value="BPD_transp_1"/>
    <property type="match status" value="2"/>
</dbReference>
<dbReference type="EMBL" id="JACSNX010000005">
    <property type="protein sequence ID" value="MBM6850903.1"/>
    <property type="molecule type" value="Genomic_DNA"/>
</dbReference>
<keyword evidence="6 8" id="KW-1133">Transmembrane helix</keyword>
<evidence type="ECO:0000256" key="4">
    <source>
        <dbReference type="ARBA" id="ARBA00022519"/>
    </source>
</evidence>
<feature type="transmembrane region" description="Helical" evidence="8">
    <location>
        <begin position="437"/>
        <end position="460"/>
    </location>
</feature>
<evidence type="ECO:0000256" key="7">
    <source>
        <dbReference type="ARBA" id="ARBA00023136"/>
    </source>
</evidence>
<feature type="domain" description="ABC transmembrane type-1" evidence="9">
    <location>
        <begin position="401"/>
        <end position="600"/>
    </location>
</feature>